<dbReference type="PROSITE" id="PS50048">
    <property type="entry name" value="ZN2_CY6_FUNGAL_2"/>
    <property type="match status" value="1"/>
</dbReference>
<dbReference type="AlphaFoldDB" id="A0A319DQG2"/>
<keyword evidence="5" id="KW-0804">Transcription</keyword>
<dbReference type="InterPro" id="IPR001138">
    <property type="entry name" value="Zn2Cys6_DnaBD"/>
</dbReference>
<proteinExistence type="predicted"/>
<keyword evidence="6" id="KW-0539">Nucleus</keyword>
<dbReference type="EMBL" id="KZ825798">
    <property type="protein sequence ID" value="PYH99840.1"/>
    <property type="molecule type" value="Genomic_DNA"/>
</dbReference>
<evidence type="ECO:0000256" key="3">
    <source>
        <dbReference type="ARBA" id="ARBA00023015"/>
    </source>
</evidence>
<evidence type="ECO:0000313" key="8">
    <source>
        <dbReference type="EMBL" id="PYH99840.1"/>
    </source>
</evidence>
<dbReference type="GO" id="GO:0003677">
    <property type="term" value="F:DNA binding"/>
    <property type="evidence" value="ECO:0007669"/>
    <property type="project" value="UniProtKB-KW"/>
</dbReference>
<keyword evidence="4" id="KW-0238">DNA-binding</keyword>
<feature type="domain" description="Zn(2)-C6 fungal-type" evidence="7">
    <location>
        <begin position="22"/>
        <end position="52"/>
    </location>
</feature>
<evidence type="ECO:0000256" key="1">
    <source>
        <dbReference type="ARBA" id="ARBA00022723"/>
    </source>
</evidence>
<protein>
    <submittedName>
        <fullName evidence="8">C6 zinc finger domain protein</fullName>
    </submittedName>
</protein>
<organism evidence="8 9">
    <name type="scientific">Aspergillus ellipticus CBS 707.79</name>
    <dbReference type="NCBI Taxonomy" id="1448320"/>
    <lineage>
        <taxon>Eukaryota</taxon>
        <taxon>Fungi</taxon>
        <taxon>Dikarya</taxon>
        <taxon>Ascomycota</taxon>
        <taxon>Pezizomycotina</taxon>
        <taxon>Eurotiomycetes</taxon>
        <taxon>Eurotiomycetidae</taxon>
        <taxon>Eurotiales</taxon>
        <taxon>Aspergillaceae</taxon>
        <taxon>Aspergillus</taxon>
        <taxon>Aspergillus subgen. Circumdati</taxon>
    </lineage>
</organism>
<evidence type="ECO:0000256" key="2">
    <source>
        <dbReference type="ARBA" id="ARBA00022833"/>
    </source>
</evidence>
<dbReference type="SMART" id="SM00066">
    <property type="entry name" value="GAL4"/>
    <property type="match status" value="1"/>
</dbReference>
<dbReference type="Gene3D" id="4.10.240.10">
    <property type="entry name" value="Zn(2)-C6 fungal-type DNA-binding domain"/>
    <property type="match status" value="1"/>
</dbReference>
<dbReference type="GO" id="GO:0009893">
    <property type="term" value="P:positive regulation of metabolic process"/>
    <property type="evidence" value="ECO:0007669"/>
    <property type="project" value="UniProtKB-ARBA"/>
</dbReference>
<evidence type="ECO:0000256" key="6">
    <source>
        <dbReference type="ARBA" id="ARBA00023242"/>
    </source>
</evidence>
<dbReference type="OrthoDB" id="3145928at2759"/>
<dbReference type="SUPFAM" id="SSF57701">
    <property type="entry name" value="Zn2/Cys6 DNA-binding domain"/>
    <property type="match status" value="1"/>
</dbReference>
<name>A0A319DQG2_9EURO</name>
<dbReference type="Proteomes" id="UP000247810">
    <property type="component" value="Unassembled WGS sequence"/>
</dbReference>
<dbReference type="PANTHER" id="PTHR36206">
    <property type="entry name" value="ASPERCRYPTIN BIOSYNTHESIS CLUSTER-SPECIFIC TRANSCRIPTION REGULATOR ATNN-RELATED"/>
    <property type="match status" value="1"/>
</dbReference>
<keyword evidence="2" id="KW-0862">Zinc</keyword>
<keyword evidence="3" id="KW-0805">Transcription regulation</keyword>
<dbReference type="GO" id="GO:0000981">
    <property type="term" value="F:DNA-binding transcription factor activity, RNA polymerase II-specific"/>
    <property type="evidence" value="ECO:0007669"/>
    <property type="project" value="InterPro"/>
</dbReference>
<gene>
    <name evidence="8" type="ORF">BO71DRAFT_312648</name>
</gene>
<dbReference type="PANTHER" id="PTHR36206:SF14">
    <property type="entry name" value="ZN(2)-C6 FUNGAL-TYPE DOMAIN-CONTAINING PROTEIN-RELATED"/>
    <property type="match status" value="1"/>
</dbReference>
<keyword evidence="9" id="KW-1185">Reference proteome</keyword>
<dbReference type="Pfam" id="PF00172">
    <property type="entry name" value="Zn_clus"/>
    <property type="match status" value="1"/>
</dbReference>
<evidence type="ECO:0000256" key="4">
    <source>
        <dbReference type="ARBA" id="ARBA00023125"/>
    </source>
</evidence>
<dbReference type="PROSITE" id="PS00463">
    <property type="entry name" value="ZN2_CY6_FUNGAL_1"/>
    <property type="match status" value="1"/>
</dbReference>
<reference evidence="8 9" key="1">
    <citation type="submission" date="2018-02" db="EMBL/GenBank/DDBJ databases">
        <title>The genomes of Aspergillus section Nigri reveals drivers in fungal speciation.</title>
        <authorList>
            <consortium name="DOE Joint Genome Institute"/>
            <person name="Vesth T.C."/>
            <person name="Nybo J."/>
            <person name="Theobald S."/>
            <person name="Brandl J."/>
            <person name="Frisvad J.C."/>
            <person name="Nielsen K.F."/>
            <person name="Lyhne E.K."/>
            <person name="Kogle M.E."/>
            <person name="Kuo A."/>
            <person name="Riley R."/>
            <person name="Clum A."/>
            <person name="Nolan M."/>
            <person name="Lipzen A."/>
            <person name="Salamov A."/>
            <person name="Henrissat B."/>
            <person name="Wiebenga A."/>
            <person name="De vries R.P."/>
            <person name="Grigoriev I.V."/>
            <person name="Mortensen U.H."/>
            <person name="Andersen M.R."/>
            <person name="Baker S.E."/>
        </authorList>
    </citation>
    <scope>NUCLEOTIDE SEQUENCE [LARGE SCALE GENOMIC DNA]</scope>
    <source>
        <strain evidence="8 9">CBS 707.79</strain>
    </source>
</reference>
<sequence length="589" mass="65250">MTVSPPASLRGSTVGPLKSRRGCKTCKIRKVKCGEEKPHCIRCTSTGRKCEYQGQVAGTFSSASSTVSILDTILSSLPNAVWRERRAFAYYFQHAAPFVGGELDIDFWRNIVPQICRVEPAVWDAIISISALFESPEPCPDLVFLRQKDFHVLNQNHRDALGWYSRSVSAVSRRIERGDVDMFVGLISCVLFICIEGLQGGVEEAFRLYGQGVYLIRALRAQITCGALSATKASLLEDVIVPVFVRLGEIAIALSSDLMHLLTESTSNAMTQGFINLRSAREAIVLLIAEAQVLERSFEAHQLESGTSELPVELTNKQAALSVRLSSWKTAFGNLVNLLRNRDIISPQEMSMIALLFAHYDTLFVTIGICLSTMQSLTDSYLPNFQRIVEQCRIALEASARSDGSQPPFTFDISVGLPLWFTSLRCREPRIRRAALTLLRQAPHVQGFYRCVSGAAFGEKVMMVEERYAMAMHAAEGRSNFMIPESAKEFISRGILSNVSGFDLDHPTFTEVKSGMPLSVLIPEEARVGPVSMFRGRDGFPPGTPDDDIVKGNQSPDQTFLSFSRNKFDKASNSWKRVHGSIPIEVITT</sequence>
<dbReference type="STRING" id="1448320.A0A319DQG2"/>
<evidence type="ECO:0000259" key="7">
    <source>
        <dbReference type="PROSITE" id="PS50048"/>
    </source>
</evidence>
<dbReference type="VEuPathDB" id="FungiDB:BO71DRAFT_312648"/>
<dbReference type="InterPro" id="IPR052360">
    <property type="entry name" value="Transcr_Regulatory_Proteins"/>
</dbReference>
<keyword evidence="1" id="KW-0479">Metal-binding</keyword>
<accession>A0A319DQG2</accession>
<evidence type="ECO:0000256" key="5">
    <source>
        <dbReference type="ARBA" id="ARBA00023163"/>
    </source>
</evidence>
<evidence type="ECO:0000313" key="9">
    <source>
        <dbReference type="Proteomes" id="UP000247810"/>
    </source>
</evidence>
<dbReference type="InterPro" id="IPR036864">
    <property type="entry name" value="Zn2-C6_fun-type_DNA-bd_sf"/>
</dbReference>
<dbReference type="GO" id="GO:0008270">
    <property type="term" value="F:zinc ion binding"/>
    <property type="evidence" value="ECO:0007669"/>
    <property type="project" value="InterPro"/>
</dbReference>
<dbReference type="CDD" id="cd00067">
    <property type="entry name" value="GAL4"/>
    <property type="match status" value="1"/>
</dbReference>